<dbReference type="AlphaFoldDB" id="A0A6C0HZ28"/>
<proteinExistence type="predicted"/>
<evidence type="ECO:0008006" key="2">
    <source>
        <dbReference type="Google" id="ProtNLM"/>
    </source>
</evidence>
<organism evidence="1">
    <name type="scientific">viral metagenome</name>
    <dbReference type="NCBI Taxonomy" id="1070528"/>
    <lineage>
        <taxon>unclassified sequences</taxon>
        <taxon>metagenomes</taxon>
        <taxon>organismal metagenomes</taxon>
    </lineage>
</organism>
<accession>A0A6C0HZ28</accession>
<dbReference type="InterPro" id="IPR014710">
    <property type="entry name" value="RmlC-like_jellyroll"/>
</dbReference>
<dbReference type="CDD" id="cd10548">
    <property type="entry name" value="cupin_CDO"/>
    <property type="match status" value="1"/>
</dbReference>
<dbReference type="Gene3D" id="2.60.120.10">
    <property type="entry name" value="Jelly Rolls"/>
    <property type="match status" value="1"/>
</dbReference>
<sequence>MSKKIRNAGQCIFLYKLKNTSTIIPTFSFTDSNRTNILKVEVKKDNIYITLTSENILLAIPSNNINDISAQLWFSLDAKNMRLYAGIGEPRLETSIFLYSFPQTQDRNYKKLLESLIHLEYDEDTIDFIKLIKDPVTRNIPLLIKDTEELTMDDIAKGKYMPIANLSTVSQKMYRCISGKKFVLNTADFPDFVDAIEYSIRTPGLWCNTMLQKKSREFDKDKPNILETYLRITLGENNGESPGVPYVMEIWPVGHYSPVHSHAGSEAVIRVLNGTIHVKLYPYLSHNISNNIKPFSTVDLKENDFTWISPTLNQTHQLVNKSKIETCITIQCYMYDDKDRSHYDYFDYIDGHGHIQPYEPDSDMDFINFKELMRQEWSSAKAAAFTESLKKVR</sequence>
<evidence type="ECO:0000313" key="1">
    <source>
        <dbReference type="EMBL" id="QHT85809.1"/>
    </source>
</evidence>
<reference evidence="1" key="1">
    <citation type="journal article" date="2020" name="Nature">
        <title>Giant virus diversity and host interactions through global metagenomics.</title>
        <authorList>
            <person name="Schulz F."/>
            <person name="Roux S."/>
            <person name="Paez-Espino D."/>
            <person name="Jungbluth S."/>
            <person name="Walsh D.A."/>
            <person name="Denef V.J."/>
            <person name="McMahon K.D."/>
            <person name="Konstantinidis K.T."/>
            <person name="Eloe-Fadrosh E.A."/>
            <person name="Kyrpides N.C."/>
            <person name="Woyke T."/>
        </authorList>
    </citation>
    <scope>NUCLEOTIDE SEQUENCE</scope>
    <source>
        <strain evidence="1">GVMAG-M-3300023184-182</strain>
    </source>
</reference>
<dbReference type="EMBL" id="MN740046">
    <property type="protein sequence ID" value="QHT85809.1"/>
    <property type="molecule type" value="Genomic_DNA"/>
</dbReference>
<protein>
    <recommendedName>
        <fullName evidence="2">Cysteine dioxygenase</fullName>
    </recommendedName>
</protein>
<name>A0A6C0HZ28_9ZZZZ</name>
<dbReference type="InterPro" id="IPR011051">
    <property type="entry name" value="RmlC_Cupin_sf"/>
</dbReference>
<dbReference type="SUPFAM" id="SSF51182">
    <property type="entry name" value="RmlC-like cupins"/>
    <property type="match status" value="1"/>
</dbReference>